<dbReference type="eggNOG" id="ENOG5033B6R">
    <property type="taxonomic scope" value="Bacteria"/>
</dbReference>
<reference evidence="2 3" key="1">
    <citation type="submission" date="2013-03" db="EMBL/GenBank/DDBJ databases">
        <title>The Genome Sequence of Enterococcus sulfureus ATCC_49903 (PacBio/Illumina hybrid assembly).</title>
        <authorList>
            <consortium name="The Broad Institute Genomics Platform"/>
            <consortium name="The Broad Institute Genome Sequencing Center for Infectious Disease"/>
            <person name="Earl A."/>
            <person name="Russ C."/>
            <person name="Gilmore M."/>
            <person name="Surin D."/>
            <person name="Walker B."/>
            <person name="Young S."/>
            <person name="Zeng Q."/>
            <person name="Gargeya S."/>
            <person name="Fitzgerald M."/>
            <person name="Haas B."/>
            <person name="Abouelleil A."/>
            <person name="Allen A.W."/>
            <person name="Alvarado L."/>
            <person name="Arachchi H.M."/>
            <person name="Berlin A.M."/>
            <person name="Chapman S.B."/>
            <person name="Gainer-Dewar J."/>
            <person name="Goldberg J."/>
            <person name="Griggs A."/>
            <person name="Gujja S."/>
            <person name="Hansen M."/>
            <person name="Howarth C."/>
            <person name="Imamovic A."/>
            <person name="Ireland A."/>
            <person name="Larimer J."/>
            <person name="McCowan C."/>
            <person name="Murphy C."/>
            <person name="Pearson M."/>
            <person name="Poon T.W."/>
            <person name="Priest M."/>
            <person name="Roberts A."/>
            <person name="Saif S."/>
            <person name="Shea T."/>
            <person name="Sisk P."/>
            <person name="Sykes S."/>
            <person name="Wortman J."/>
            <person name="Nusbaum C."/>
            <person name="Birren B."/>
        </authorList>
    </citation>
    <scope>NUCLEOTIDE SEQUENCE [LARGE SCALE GENOMIC DNA]</scope>
    <source>
        <strain evidence="2 3">ATCC 49903</strain>
    </source>
</reference>
<evidence type="ECO:0000313" key="2">
    <source>
        <dbReference type="EMBL" id="EOT83565.1"/>
    </source>
</evidence>
<sequence>MNNRGYKSFIIELMGSCILFFYVCMEILTVWGKCMDKFDLEQYLNLAAKIDELEQRKHETRLAMYDQTLATHIAYDELGIHTKAPKIEYIVSDNVTACELIEERIARLKDKQKYFIRFVHTLPKIERESLLNGTANELLQEKALDEIYEIETAICFKYGYKPPIERIQVSDDPLEELDLMIEVFSA</sequence>
<gene>
    <name evidence="2" type="ORF">I573_01287</name>
</gene>
<dbReference type="Proteomes" id="UP000015961">
    <property type="component" value="Unassembled WGS sequence"/>
</dbReference>
<evidence type="ECO:0000313" key="3">
    <source>
        <dbReference type="Proteomes" id="UP000015961"/>
    </source>
</evidence>
<organism evidence="2 3">
    <name type="scientific">Enterococcus sulfureus ATCC 49903</name>
    <dbReference type="NCBI Taxonomy" id="1140003"/>
    <lineage>
        <taxon>Bacteria</taxon>
        <taxon>Bacillati</taxon>
        <taxon>Bacillota</taxon>
        <taxon>Bacilli</taxon>
        <taxon>Lactobacillales</taxon>
        <taxon>Enterococcaceae</taxon>
        <taxon>Enterococcus</taxon>
    </lineage>
</organism>
<keyword evidence="1" id="KW-0472">Membrane</keyword>
<keyword evidence="1" id="KW-1133">Transmembrane helix</keyword>
<name>S0P063_9ENTE</name>
<proteinExistence type="predicted"/>
<evidence type="ECO:0000256" key="1">
    <source>
        <dbReference type="SAM" id="Phobius"/>
    </source>
</evidence>
<dbReference type="STRING" id="1140003.OMY_01393"/>
<keyword evidence="1" id="KW-0812">Transmembrane</keyword>
<comment type="caution">
    <text evidence="2">The sequence shown here is derived from an EMBL/GenBank/DDBJ whole genome shotgun (WGS) entry which is preliminary data.</text>
</comment>
<dbReference type="PATRIC" id="fig|1140003.3.peg.1347"/>
<dbReference type="AlphaFoldDB" id="S0P063"/>
<keyword evidence="3" id="KW-1185">Reference proteome</keyword>
<feature type="transmembrane region" description="Helical" evidence="1">
    <location>
        <begin position="9"/>
        <end position="31"/>
    </location>
</feature>
<accession>S0P063</accession>
<dbReference type="EMBL" id="ASWO01000005">
    <property type="protein sequence ID" value="EOT83565.1"/>
    <property type="molecule type" value="Genomic_DNA"/>
</dbReference>
<protein>
    <submittedName>
        <fullName evidence="2">Uncharacterized protein</fullName>
    </submittedName>
</protein>
<dbReference type="OrthoDB" id="2181747at2"/>